<keyword evidence="1" id="KW-0677">Repeat</keyword>
<evidence type="ECO:0000313" key="6">
    <source>
        <dbReference type="Proteomes" id="UP000444721"/>
    </source>
</evidence>
<dbReference type="InterPro" id="IPR000408">
    <property type="entry name" value="Reg_chr_condens"/>
</dbReference>
<feature type="repeat" description="RCC1" evidence="2">
    <location>
        <begin position="212"/>
        <end position="276"/>
    </location>
</feature>
<dbReference type="SUPFAM" id="SSF50985">
    <property type="entry name" value="RCC1/BLIP-II"/>
    <property type="match status" value="1"/>
</dbReference>
<feature type="repeat" description="RCC1" evidence="2">
    <location>
        <begin position="277"/>
        <end position="328"/>
    </location>
</feature>
<evidence type="ECO:0000256" key="1">
    <source>
        <dbReference type="ARBA" id="ARBA00022737"/>
    </source>
</evidence>
<dbReference type="VEuPathDB" id="AmoebaDB:NF0104630"/>
<dbReference type="EMBL" id="VFQX01000043">
    <property type="protein sequence ID" value="KAF0975842.1"/>
    <property type="molecule type" value="Genomic_DNA"/>
</dbReference>
<reference evidence="5 6" key="1">
    <citation type="journal article" date="2019" name="Sci. Rep.">
        <title>Nanopore sequencing improves the draft genome of the human pathogenic amoeba Naegleria fowleri.</title>
        <authorList>
            <person name="Liechti N."/>
            <person name="Schurch N."/>
            <person name="Bruggmann R."/>
            <person name="Wittwer M."/>
        </authorList>
    </citation>
    <scope>NUCLEOTIDE SEQUENCE [LARGE SCALE GENOMIC DNA]</scope>
    <source>
        <strain evidence="5 6">ATCC 30894</strain>
    </source>
</reference>
<protein>
    <submittedName>
        <fullName evidence="5">Uncharacterized protein</fullName>
    </submittedName>
</protein>
<dbReference type="InterPro" id="IPR009091">
    <property type="entry name" value="RCC1/BLIP-II"/>
</dbReference>
<comment type="caution">
    <text evidence="5">The sequence shown here is derived from an EMBL/GenBank/DDBJ whole genome shotgun (WGS) entry which is preliminary data.</text>
</comment>
<evidence type="ECO:0000313" key="5">
    <source>
        <dbReference type="EMBL" id="KAF0975842.1"/>
    </source>
</evidence>
<feature type="coiled-coil region" evidence="3">
    <location>
        <begin position="816"/>
        <end position="885"/>
    </location>
</feature>
<accession>A0A6A5BLV5</accession>
<proteinExistence type="predicted"/>
<dbReference type="PRINTS" id="PR00633">
    <property type="entry name" value="RCCNDNSATION"/>
</dbReference>
<evidence type="ECO:0000256" key="2">
    <source>
        <dbReference type="PROSITE-ProRule" id="PRU00235"/>
    </source>
</evidence>
<dbReference type="VEuPathDB" id="AmoebaDB:FDP41_005169"/>
<feature type="region of interest" description="Disordered" evidence="4">
    <location>
        <begin position="1264"/>
        <end position="1294"/>
    </location>
</feature>
<dbReference type="InterPro" id="IPR051625">
    <property type="entry name" value="Signaling_Regulatory_Domain"/>
</dbReference>
<keyword evidence="3" id="KW-0175">Coiled coil</keyword>
<dbReference type="PROSITE" id="PS00626">
    <property type="entry name" value="RCC1_2"/>
    <property type="match status" value="1"/>
</dbReference>
<dbReference type="Pfam" id="PF13540">
    <property type="entry name" value="RCC1_2"/>
    <property type="match status" value="2"/>
</dbReference>
<dbReference type="VEuPathDB" id="AmoebaDB:NF0104620"/>
<evidence type="ECO:0000256" key="4">
    <source>
        <dbReference type="SAM" id="MobiDB-lite"/>
    </source>
</evidence>
<dbReference type="GeneID" id="68112387"/>
<dbReference type="Proteomes" id="UP000444721">
    <property type="component" value="Unassembled WGS sequence"/>
</dbReference>
<keyword evidence="6" id="KW-1185">Reference proteome</keyword>
<organism evidence="5 6">
    <name type="scientific">Naegleria fowleri</name>
    <name type="common">Brain eating amoeba</name>
    <dbReference type="NCBI Taxonomy" id="5763"/>
    <lineage>
        <taxon>Eukaryota</taxon>
        <taxon>Discoba</taxon>
        <taxon>Heterolobosea</taxon>
        <taxon>Tetramitia</taxon>
        <taxon>Eutetramitia</taxon>
        <taxon>Vahlkampfiidae</taxon>
        <taxon>Naegleria</taxon>
    </lineage>
</organism>
<gene>
    <name evidence="5" type="ORF">FDP41_005169</name>
</gene>
<dbReference type="RefSeq" id="XP_044560555.1">
    <property type="nucleotide sequence ID" value="XM_044708664.1"/>
</dbReference>
<dbReference type="VEuPathDB" id="AmoebaDB:NfTy_052150"/>
<dbReference type="Gene3D" id="2.130.10.30">
    <property type="entry name" value="Regulator of chromosome condensation 1/beta-lactamase-inhibitor protein II"/>
    <property type="match status" value="1"/>
</dbReference>
<name>A0A6A5BLV5_NAEFO</name>
<evidence type="ECO:0000256" key="3">
    <source>
        <dbReference type="SAM" id="Coils"/>
    </source>
</evidence>
<dbReference type="OrthoDB" id="8068875at2759"/>
<feature type="repeat" description="RCC1" evidence="2">
    <location>
        <begin position="329"/>
        <end position="377"/>
    </location>
</feature>
<sequence length="1294" mass="148017">MINATSLMSPASAHSQSAPIFSEQRHWFKLEANEERVWCCEIMQQPTSPSSENKSNMMIYGNGVSNIVHREDDIIVISDDGLVFRSDNSFTNNQQMPQLNSYYIKKADLCKIIEGNNNNTILLLTGDGKLLNLTREDLKNTSQRQIIIHDERSGERTVTTRESTKPIIDFNVQYKLCGIEHFYFNEGKVTSEIVVKDIVFGKYHGVVLTEDGKCFSLGFNYYGCLGHDYYTKIVDTNIQSETVSYSERPYFIQTLSKFTVKQVCAGDFHTICVTEDGRVFSFGLNQNGQLGTGDTIDRYYASPVTKLMKQKIDKATCGSQFSLVLSEEGQVFGFGAPKYLCQTNEECCNPTLVASFENVPIDDILSGSYYSIAISRNKDIFLWGEYAQGKALLEPVTLNRILPSDQTLSALSCCSTFLYFSTSNTLSKTDILLNSIKDLEMNVKKEALILKERTQHLVTITRELEKYSEESKESIVSLSMSYMNLVNNRSDNAFTVLLNKSKEIYNSLIYFSGDMTEINAALSLLNIQIKEWNKQKHELSFTLSSLMNKYNSVFPTSSTSNSQSEAEKTVRCSLNTIFKHNTSSAEKEALTQSLDKIYTFREVVQDQANSTNVIEEALNNELTEEDLDFDQFDKEIEMQANNYNSESIGDVLESYEQDFFLCLDDFTSRVEEKLNTMCKKTERLFNKTNTLSNHLKNTSSIVKDILSVIGKESDDRMVDNLKQILDSVYLFQLEAKQNSQKVKENEFLKTELEKSRKLVGSMELKNNDLQAHIEEQARGHSELLKQITLLTKQVQTLSSPKEPSVNTSDSFLQSIIEKLEETKENLHNELGAKNNEIRELEKKISNMELKFNQERWEKETLLEEKARMQTTLNSTSEQLSQVENDNLKQLDEILSLKTLISNLKGGIENLLFQISGELKKFQIELPPVEPSSRIEDLFISLKQHTRSLIDFTEQSLGEKEILRKELYLQLSNSYGKQKEKTETKSKENKDMNEKILWLQAQLSIKDSEVNSLKTNLESIHTACETYEENYKQMEMKYLHEKEECQKSRQVIDDLKEKLRICSLEYMDVRSACETLTCDLAEAKQENEFLLGELEIYVQQLKERTEISYMLASALDQQMNQKATVSKLFSQSKKEIHEMNNLLTRSRPSEESGQLANISILEELFESYPKSQTEHPESTSSNILTHCDNSRELEDYLKHHLEEHSIVEDFSVSNAFLKETKTKLQSFMTSTQTYIKDLEKDISFMRNTMQDILNHIVCATTTTATTTTSHPHHPHHTTPPSSSNTTISGNSSFRP</sequence>
<dbReference type="PROSITE" id="PS50012">
    <property type="entry name" value="RCC1_3"/>
    <property type="match status" value="3"/>
</dbReference>
<dbReference type="PANTHER" id="PTHR22872">
    <property type="entry name" value="BTK-BINDING PROTEIN-RELATED"/>
    <property type="match status" value="1"/>
</dbReference>
<feature type="coiled-coil region" evidence="3">
    <location>
        <begin position="1009"/>
        <end position="1099"/>
    </location>
</feature>